<evidence type="ECO:0000256" key="2">
    <source>
        <dbReference type="ARBA" id="ARBA00023004"/>
    </source>
</evidence>
<keyword evidence="1" id="KW-0677">Repeat</keyword>
<keyword evidence="2" id="KW-0408">Iron</keyword>
<keyword evidence="5" id="KW-0732">Signal</keyword>
<evidence type="ECO:0000256" key="4">
    <source>
        <dbReference type="SAM" id="Phobius"/>
    </source>
</evidence>
<dbReference type="Gene3D" id="2.120.10.80">
    <property type="entry name" value="Kelch-type beta propeller"/>
    <property type="match status" value="1"/>
</dbReference>
<dbReference type="Proteomes" id="UP000774617">
    <property type="component" value="Unassembled WGS sequence"/>
</dbReference>
<evidence type="ECO:0000256" key="5">
    <source>
        <dbReference type="SAM" id="SignalP"/>
    </source>
</evidence>
<keyword evidence="4" id="KW-0812">Transmembrane</keyword>
<dbReference type="PANTHER" id="PTHR47435">
    <property type="entry name" value="KELCH REPEAT PROTEIN (AFU_ORTHOLOGUE AFUA_5G12780)"/>
    <property type="match status" value="1"/>
</dbReference>
<evidence type="ECO:0000313" key="6">
    <source>
        <dbReference type="EMBL" id="KAH7036811.1"/>
    </source>
</evidence>
<sequence length="593" mass="63993">MTRATFLSSRAATFVTLLVKHLCHAHGIVGRQADGSASASSFLRRGYHASIVVGDYVYIDGGEFSTYDDGQVDFEYSNTLLSIDLSENWTNSTVTVHSTSKPSSVPSLVHAGLWYDEATDLIYTGFAGRTSTFNASELDPWPMGIWTFKPDGLGSGTWGTALNANAPVFDSITRPYTAAIAHGNRVGYALGGSVTWQTAPDAVSDTSAIVNIDGMLRFDMETQELTNVTVEGPRFHNGHVQYAEMVFVPNFGREGVFLVLGGVSTNPKTDVLDWSTVTVFDPSEGKWYDQKTTGNTPQGRKEFCATGLASDNSTYEIFAYAGWGGDLGTKSVQFDQIYILTLPAFHWINVDYPPTGTRHALTCHAVGGSQILTIGGVDSASTDSSATIYAGPFRDRDKYTQGLAVFDLSTLEWKNEYTANASKYTQSELVRTYYAENSRNPSFNSTQLKAVFDATNFTDSASISTTSGSASPESPANSENESEKSLGTAAIAGIAIGAVAGILILGGGLTFLWCTKRRSRQRRMHDQQSNLCVANTSAQEMPGEAVAELPPGQNTLIWELQGGMRNMCHEKDGNTVVAELSGDEANQRGSRKS</sequence>
<evidence type="ECO:0000256" key="1">
    <source>
        <dbReference type="ARBA" id="ARBA00022737"/>
    </source>
</evidence>
<keyword evidence="7" id="KW-1185">Reference proteome</keyword>
<keyword evidence="4" id="KW-1133">Transmembrane helix</keyword>
<feature type="signal peptide" evidence="5">
    <location>
        <begin position="1"/>
        <end position="25"/>
    </location>
</feature>
<evidence type="ECO:0000256" key="3">
    <source>
        <dbReference type="SAM" id="MobiDB-lite"/>
    </source>
</evidence>
<organism evidence="6 7">
    <name type="scientific">Macrophomina phaseolina</name>
    <dbReference type="NCBI Taxonomy" id="35725"/>
    <lineage>
        <taxon>Eukaryota</taxon>
        <taxon>Fungi</taxon>
        <taxon>Dikarya</taxon>
        <taxon>Ascomycota</taxon>
        <taxon>Pezizomycotina</taxon>
        <taxon>Dothideomycetes</taxon>
        <taxon>Dothideomycetes incertae sedis</taxon>
        <taxon>Botryosphaeriales</taxon>
        <taxon>Botryosphaeriaceae</taxon>
        <taxon>Macrophomina</taxon>
    </lineage>
</organism>
<dbReference type="PANTHER" id="PTHR47435:SF4">
    <property type="entry name" value="KELCH REPEAT PROTEIN (AFU_ORTHOLOGUE AFUA_5G12780)"/>
    <property type="match status" value="1"/>
</dbReference>
<name>A0ABQ8FZL9_9PEZI</name>
<dbReference type="SUPFAM" id="SSF50965">
    <property type="entry name" value="Galactose oxidase, central domain"/>
    <property type="match status" value="1"/>
</dbReference>
<proteinExistence type="predicted"/>
<accession>A0ABQ8FZL9</accession>
<feature type="region of interest" description="Disordered" evidence="3">
    <location>
        <begin position="463"/>
        <end position="483"/>
    </location>
</feature>
<evidence type="ECO:0008006" key="8">
    <source>
        <dbReference type="Google" id="ProtNLM"/>
    </source>
</evidence>
<reference evidence="6 7" key="1">
    <citation type="journal article" date="2021" name="Nat. Commun.">
        <title>Genetic determinants of endophytism in the Arabidopsis root mycobiome.</title>
        <authorList>
            <person name="Mesny F."/>
            <person name="Miyauchi S."/>
            <person name="Thiergart T."/>
            <person name="Pickel B."/>
            <person name="Atanasova L."/>
            <person name="Karlsson M."/>
            <person name="Huettel B."/>
            <person name="Barry K.W."/>
            <person name="Haridas S."/>
            <person name="Chen C."/>
            <person name="Bauer D."/>
            <person name="Andreopoulos W."/>
            <person name="Pangilinan J."/>
            <person name="LaButti K."/>
            <person name="Riley R."/>
            <person name="Lipzen A."/>
            <person name="Clum A."/>
            <person name="Drula E."/>
            <person name="Henrissat B."/>
            <person name="Kohler A."/>
            <person name="Grigoriev I.V."/>
            <person name="Martin F.M."/>
            <person name="Hacquard S."/>
        </authorList>
    </citation>
    <scope>NUCLEOTIDE SEQUENCE [LARGE SCALE GENOMIC DNA]</scope>
    <source>
        <strain evidence="6 7">MPI-SDFR-AT-0080</strain>
    </source>
</reference>
<gene>
    <name evidence="6" type="ORF">B0J12DRAFT_263429</name>
</gene>
<dbReference type="EMBL" id="JAGTJR010000034">
    <property type="protein sequence ID" value="KAH7036811.1"/>
    <property type="molecule type" value="Genomic_DNA"/>
</dbReference>
<feature type="chain" id="PRO_5047440855" description="Galactose oxidase/kelch beta-propeller" evidence="5">
    <location>
        <begin position="26"/>
        <end position="593"/>
    </location>
</feature>
<feature type="transmembrane region" description="Helical" evidence="4">
    <location>
        <begin position="489"/>
        <end position="514"/>
    </location>
</feature>
<evidence type="ECO:0000313" key="7">
    <source>
        <dbReference type="Proteomes" id="UP000774617"/>
    </source>
</evidence>
<protein>
    <recommendedName>
        <fullName evidence="8">Galactose oxidase/kelch beta-propeller</fullName>
    </recommendedName>
</protein>
<dbReference type="InterPro" id="IPR015915">
    <property type="entry name" value="Kelch-typ_b-propeller"/>
</dbReference>
<dbReference type="InterPro" id="IPR011043">
    <property type="entry name" value="Gal_Oxase/kelch_b-propeller"/>
</dbReference>
<feature type="compositionally biased region" description="Low complexity" evidence="3">
    <location>
        <begin position="463"/>
        <end position="479"/>
    </location>
</feature>
<comment type="caution">
    <text evidence="6">The sequence shown here is derived from an EMBL/GenBank/DDBJ whole genome shotgun (WGS) entry which is preliminary data.</text>
</comment>
<keyword evidence="4" id="KW-0472">Membrane</keyword>